<comment type="caution">
    <text evidence="2">The sequence shown here is derived from an EMBL/GenBank/DDBJ whole genome shotgun (WGS) entry which is preliminary data.</text>
</comment>
<organism evidence="2 3">
    <name type="scientific">Streptomyces scabichelini</name>
    <dbReference type="NCBI Taxonomy" id="2711217"/>
    <lineage>
        <taxon>Bacteria</taxon>
        <taxon>Bacillati</taxon>
        <taxon>Actinomycetota</taxon>
        <taxon>Actinomycetes</taxon>
        <taxon>Kitasatosporales</taxon>
        <taxon>Streptomycetaceae</taxon>
        <taxon>Streptomyces</taxon>
    </lineage>
</organism>
<sequence>MQPSSDQSAHDDVTTAFRAYLQAMLDGNTDALDNLLADGCTLTHVTGYVQPKDEWLSQMRAGQFLYHRIEEKNLAVEVEDTTARVSGRFITDATVYGTRANWRLHMTMDCVREGDTWTVLRSAATTW</sequence>
<evidence type="ECO:0000313" key="2">
    <source>
        <dbReference type="EMBL" id="NGO08418.1"/>
    </source>
</evidence>
<name>A0A6G4V2X1_9ACTN</name>
<dbReference type="RefSeq" id="WP_165258167.1">
    <property type="nucleotide sequence ID" value="NZ_JAAKZY010000030.1"/>
</dbReference>
<dbReference type="Pfam" id="PF14534">
    <property type="entry name" value="DUF4440"/>
    <property type="match status" value="1"/>
</dbReference>
<evidence type="ECO:0000313" key="3">
    <source>
        <dbReference type="Proteomes" id="UP000472335"/>
    </source>
</evidence>
<dbReference type="InterPro" id="IPR032710">
    <property type="entry name" value="NTF2-like_dom_sf"/>
</dbReference>
<dbReference type="SUPFAM" id="SSF54427">
    <property type="entry name" value="NTF2-like"/>
    <property type="match status" value="1"/>
</dbReference>
<dbReference type="EMBL" id="JAAKZY010000030">
    <property type="protein sequence ID" value="NGO08418.1"/>
    <property type="molecule type" value="Genomic_DNA"/>
</dbReference>
<dbReference type="Proteomes" id="UP000472335">
    <property type="component" value="Unassembled WGS sequence"/>
</dbReference>
<proteinExistence type="predicted"/>
<accession>A0A6G4V2X1</accession>
<dbReference type="InterPro" id="IPR027843">
    <property type="entry name" value="DUF4440"/>
</dbReference>
<reference evidence="2 3" key="1">
    <citation type="submission" date="2020-02" db="EMBL/GenBank/DDBJ databases">
        <title>Whole-genome analyses of novel actinobacteria.</title>
        <authorList>
            <person name="Sahin N."/>
            <person name="Gencbay T."/>
        </authorList>
    </citation>
    <scope>NUCLEOTIDE SEQUENCE [LARGE SCALE GENOMIC DNA]</scope>
    <source>
        <strain evidence="2 3">HC44</strain>
    </source>
</reference>
<protein>
    <submittedName>
        <fullName evidence="2">Nuclear transport factor 2 family protein</fullName>
    </submittedName>
</protein>
<dbReference type="Gene3D" id="3.10.450.50">
    <property type="match status" value="1"/>
</dbReference>
<feature type="domain" description="DUF4440" evidence="1">
    <location>
        <begin position="14"/>
        <end position="118"/>
    </location>
</feature>
<evidence type="ECO:0000259" key="1">
    <source>
        <dbReference type="Pfam" id="PF14534"/>
    </source>
</evidence>
<gene>
    <name evidence="2" type="ORF">G5C60_12500</name>
</gene>
<dbReference type="AlphaFoldDB" id="A0A6G4V2X1"/>
<keyword evidence="3" id="KW-1185">Reference proteome</keyword>